<feature type="transmembrane region" description="Helical" evidence="6">
    <location>
        <begin position="208"/>
        <end position="230"/>
    </location>
</feature>
<feature type="transmembrane region" description="Helical" evidence="6">
    <location>
        <begin position="236"/>
        <end position="258"/>
    </location>
</feature>
<name>A0A8J8NQJ0_HALGN</name>
<evidence type="ECO:0000256" key="1">
    <source>
        <dbReference type="ARBA" id="ARBA00004141"/>
    </source>
</evidence>
<dbReference type="Proteomes" id="UP000785679">
    <property type="component" value="Unassembled WGS sequence"/>
</dbReference>
<organism evidence="7 8">
    <name type="scientific">Halteria grandinella</name>
    <dbReference type="NCBI Taxonomy" id="5974"/>
    <lineage>
        <taxon>Eukaryota</taxon>
        <taxon>Sar</taxon>
        <taxon>Alveolata</taxon>
        <taxon>Ciliophora</taxon>
        <taxon>Intramacronucleata</taxon>
        <taxon>Spirotrichea</taxon>
        <taxon>Stichotrichia</taxon>
        <taxon>Sporadotrichida</taxon>
        <taxon>Halteriidae</taxon>
        <taxon>Halteria</taxon>
    </lineage>
</organism>
<dbReference type="InterPro" id="IPR013861">
    <property type="entry name" value="TMEM115/Pdh1/Rbl19"/>
</dbReference>
<sequence>MEKIKDRAQVYLAMARSRLPDMSQVKERLKINGLCQKLQGLIRLPRVSVKLPQFTTPQFMSDLGTILGYYIDLALSYVGGGDSSPLTRSLNLTIIILSLLSWSNTIYSFLSLAPESFIGYQTPEPIPEKVYQEQNEGGVNGTQTETQQSEPLRIPYVWTLFTSLFIETNIILLVVQLIFINRLLVYINGRNQDDLLVLSESMWTFKQLANMMAFVGIFTGLPLLFMRYLGYQLFGGASYLTSGYASLNPLIVSLLMGLRQLYPSRFFDTRIPFITGPLLLPFSSLPQLYLLLVYVLWFVLEYPLLEFDLIRFPLSLYFSWFYLRFIMPNPRGAGEIGDASPHFALHTFFPQSYQPQVQEFSERIFTLINESTGAFDYIQRKFKSPLQQSNQIDRKRALKELDEEIRALDSTSHSPNSSKETVEMAEMSFQQQNPQDTYGMPKKRTSNLSQYERNSIVKTPIAPNLDFSEIEIMIQQEMQKD</sequence>
<feature type="transmembrane region" description="Helical" evidence="6">
    <location>
        <begin position="156"/>
        <end position="180"/>
    </location>
</feature>
<comment type="subcellular location">
    <subcellularLocation>
        <location evidence="1">Membrane</location>
        <topology evidence="1">Multi-pass membrane protein</topology>
    </subcellularLocation>
</comment>
<dbReference type="PANTHER" id="PTHR13377">
    <property type="entry name" value="PLACENTAL PROTEIN 6"/>
    <property type="match status" value="1"/>
</dbReference>
<dbReference type="GO" id="GO:0005794">
    <property type="term" value="C:Golgi apparatus"/>
    <property type="evidence" value="ECO:0007669"/>
    <property type="project" value="TreeGrafter"/>
</dbReference>
<keyword evidence="3 6" id="KW-1133">Transmembrane helix</keyword>
<dbReference type="GO" id="GO:0016020">
    <property type="term" value="C:membrane"/>
    <property type="evidence" value="ECO:0007669"/>
    <property type="project" value="UniProtKB-SubCell"/>
</dbReference>
<feature type="compositionally biased region" description="Polar residues" evidence="5">
    <location>
        <begin position="409"/>
        <end position="419"/>
    </location>
</feature>
<reference evidence="7" key="1">
    <citation type="submission" date="2019-06" db="EMBL/GenBank/DDBJ databases">
        <authorList>
            <person name="Zheng W."/>
        </authorList>
    </citation>
    <scope>NUCLEOTIDE SEQUENCE</scope>
    <source>
        <strain evidence="7">QDHG01</strain>
    </source>
</reference>
<evidence type="ECO:0000313" key="8">
    <source>
        <dbReference type="Proteomes" id="UP000785679"/>
    </source>
</evidence>
<comment type="caution">
    <text evidence="7">The sequence shown here is derived from an EMBL/GenBank/DDBJ whole genome shotgun (WGS) entry which is preliminary data.</text>
</comment>
<keyword evidence="4 6" id="KW-0472">Membrane</keyword>
<feature type="region of interest" description="Disordered" evidence="5">
    <location>
        <begin position="407"/>
        <end position="450"/>
    </location>
</feature>
<dbReference type="OrthoDB" id="73612at2759"/>
<evidence type="ECO:0000256" key="3">
    <source>
        <dbReference type="ARBA" id="ARBA00022989"/>
    </source>
</evidence>
<feature type="transmembrane region" description="Helical" evidence="6">
    <location>
        <begin position="278"/>
        <end position="297"/>
    </location>
</feature>
<dbReference type="GO" id="GO:0006890">
    <property type="term" value="P:retrograde vesicle-mediated transport, Golgi to endoplasmic reticulum"/>
    <property type="evidence" value="ECO:0007669"/>
    <property type="project" value="InterPro"/>
</dbReference>
<feature type="transmembrane region" description="Helical" evidence="6">
    <location>
        <begin position="90"/>
        <end position="110"/>
    </location>
</feature>
<evidence type="ECO:0000256" key="2">
    <source>
        <dbReference type="ARBA" id="ARBA00022692"/>
    </source>
</evidence>
<evidence type="ECO:0000256" key="6">
    <source>
        <dbReference type="SAM" id="Phobius"/>
    </source>
</evidence>
<evidence type="ECO:0000256" key="4">
    <source>
        <dbReference type="ARBA" id="ARBA00023136"/>
    </source>
</evidence>
<evidence type="ECO:0000256" key="5">
    <source>
        <dbReference type="SAM" id="MobiDB-lite"/>
    </source>
</evidence>
<accession>A0A8J8NQJ0</accession>
<evidence type="ECO:0000313" key="7">
    <source>
        <dbReference type="EMBL" id="TNV79711.1"/>
    </source>
</evidence>
<proteinExistence type="predicted"/>
<dbReference type="AlphaFoldDB" id="A0A8J8NQJ0"/>
<dbReference type="EMBL" id="RRYP01008531">
    <property type="protein sequence ID" value="TNV79711.1"/>
    <property type="molecule type" value="Genomic_DNA"/>
</dbReference>
<keyword evidence="8" id="KW-1185">Reference proteome</keyword>
<dbReference type="PANTHER" id="PTHR13377:SF3">
    <property type="entry name" value="TRANSMEMBRANE PROTEIN 115"/>
    <property type="match status" value="1"/>
</dbReference>
<protein>
    <submittedName>
        <fullName evidence="7">Uncharacterized protein</fullName>
    </submittedName>
</protein>
<gene>
    <name evidence="7" type="ORF">FGO68_gene8672</name>
</gene>
<keyword evidence="2 6" id="KW-0812">Transmembrane</keyword>